<feature type="domain" description="RNA ligase" evidence="1">
    <location>
        <begin position="35"/>
        <end position="187"/>
    </location>
</feature>
<dbReference type="RefSeq" id="WP_141200376.1">
    <property type="nucleotide sequence ID" value="NZ_CP041186.1"/>
</dbReference>
<sequence length="211" mass="24802">MTNYTKYPRTPHLPWSPGASEDDVFRWDVSNFEGREVVVTEKRDGENTTMYRDHIHARSVDSRHHPSRNWVKRLQGRIGHLIPEAWRVCGENLYAEHSLRYTELASYFEVFSVWNEENVCLDWDAALEWCALLGLEHVPILYRGPWHEELIRGLADDIDTETQEGYVVRTAEGFHHGVFRDHIAKWVRSNHVTTDEHWMHREVIANGLAED</sequence>
<protein>
    <submittedName>
        <fullName evidence="2">2'-5' RNA ligase</fullName>
    </submittedName>
</protein>
<accession>A0A4Y6Q026</accession>
<dbReference type="Pfam" id="PF09414">
    <property type="entry name" value="RNA_ligase"/>
    <property type="match status" value="1"/>
</dbReference>
<gene>
    <name evidence="2" type="ORF">FIV42_25235</name>
</gene>
<accession>A0A5B8YE89</accession>
<evidence type="ECO:0000313" key="3">
    <source>
        <dbReference type="Proteomes" id="UP000315995"/>
    </source>
</evidence>
<name>A0A4Y6Q026_PERCE</name>
<dbReference type="OrthoDB" id="255834at2"/>
<dbReference type="GO" id="GO:0016874">
    <property type="term" value="F:ligase activity"/>
    <property type="evidence" value="ECO:0007669"/>
    <property type="project" value="UniProtKB-KW"/>
</dbReference>
<evidence type="ECO:0000259" key="1">
    <source>
        <dbReference type="Pfam" id="PF09414"/>
    </source>
</evidence>
<dbReference type="InterPro" id="IPR052732">
    <property type="entry name" value="Cell-binding_unc_protein"/>
</dbReference>
<evidence type="ECO:0000313" key="2">
    <source>
        <dbReference type="EMBL" id="QDG53926.1"/>
    </source>
</evidence>
<dbReference type="EMBL" id="CP041186">
    <property type="protein sequence ID" value="QDG53926.1"/>
    <property type="molecule type" value="Genomic_DNA"/>
</dbReference>
<proteinExistence type="predicted"/>
<keyword evidence="3" id="KW-1185">Reference proteome</keyword>
<dbReference type="Gene3D" id="3.30.470.30">
    <property type="entry name" value="DNA ligase/mRNA capping enzyme"/>
    <property type="match status" value="1"/>
</dbReference>
<dbReference type="PANTHER" id="PTHR43883">
    <property type="entry name" value="SLR0207 PROTEIN"/>
    <property type="match status" value="1"/>
</dbReference>
<keyword evidence="2" id="KW-0436">Ligase</keyword>
<dbReference type="PANTHER" id="PTHR43883:SF1">
    <property type="entry name" value="GLUCONOKINASE"/>
    <property type="match status" value="1"/>
</dbReference>
<dbReference type="InterPro" id="IPR021122">
    <property type="entry name" value="RNA_ligase_dom_REL/Rnl2"/>
</dbReference>
<dbReference type="SUPFAM" id="SSF56091">
    <property type="entry name" value="DNA ligase/mRNA capping enzyme, catalytic domain"/>
    <property type="match status" value="1"/>
</dbReference>
<reference evidence="2 3" key="1">
    <citation type="submission" date="2019-06" db="EMBL/GenBank/DDBJ databases">
        <title>Persicimonas caeni gen. nov., sp. nov., a predatory bacterium isolated from solar saltern.</title>
        <authorList>
            <person name="Wang S."/>
        </authorList>
    </citation>
    <scope>NUCLEOTIDE SEQUENCE [LARGE SCALE GENOMIC DNA]</scope>
    <source>
        <strain evidence="2 3">YN101</strain>
    </source>
</reference>
<dbReference type="AlphaFoldDB" id="A0A4Y6Q026"/>
<organism evidence="2 3">
    <name type="scientific">Persicimonas caeni</name>
    <dbReference type="NCBI Taxonomy" id="2292766"/>
    <lineage>
        <taxon>Bacteria</taxon>
        <taxon>Deltaproteobacteria</taxon>
        <taxon>Bradymonadales</taxon>
        <taxon>Bradymonadaceae</taxon>
        <taxon>Persicimonas</taxon>
    </lineage>
</organism>
<dbReference type="Proteomes" id="UP000315995">
    <property type="component" value="Chromosome"/>
</dbReference>